<reference evidence="1" key="1">
    <citation type="journal article" date="2020" name="Stud. Mycol.">
        <title>101 Dothideomycetes genomes: a test case for predicting lifestyles and emergence of pathogens.</title>
        <authorList>
            <person name="Haridas S."/>
            <person name="Albert R."/>
            <person name="Binder M."/>
            <person name="Bloem J."/>
            <person name="Labutti K."/>
            <person name="Salamov A."/>
            <person name="Andreopoulos B."/>
            <person name="Baker S."/>
            <person name="Barry K."/>
            <person name="Bills G."/>
            <person name="Bluhm B."/>
            <person name="Cannon C."/>
            <person name="Castanera R."/>
            <person name="Culley D."/>
            <person name="Daum C."/>
            <person name="Ezra D."/>
            <person name="Gonzalez J."/>
            <person name="Henrissat B."/>
            <person name="Kuo A."/>
            <person name="Liang C."/>
            <person name="Lipzen A."/>
            <person name="Lutzoni F."/>
            <person name="Magnuson J."/>
            <person name="Mondo S."/>
            <person name="Nolan M."/>
            <person name="Ohm R."/>
            <person name="Pangilinan J."/>
            <person name="Park H.-J."/>
            <person name="Ramirez L."/>
            <person name="Alfaro M."/>
            <person name="Sun H."/>
            <person name="Tritt A."/>
            <person name="Yoshinaga Y."/>
            <person name="Zwiers L.-H."/>
            <person name="Turgeon B."/>
            <person name="Goodwin S."/>
            <person name="Spatafora J."/>
            <person name="Crous P."/>
            <person name="Grigoriev I."/>
        </authorList>
    </citation>
    <scope>NUCLEOTIDE SEQUENCE</scope>
    <source>
        <strain evidence="1">CBS 123094</strain>
    </source>
</reference>
<dbReference type="OrthoDB" id="1461976at2759"/>
<accession>A0A6A5W5K6</accession>
<sequence>IGKHYHADTEGGALGFIKAMYKSARWCQRVEPSETAEGEGRGVFFFRNKNGLSKAPATL</sequence>
<gene>
    <name evidence="1" type="ORF">P154DRAFT_417047</name>
</gene>
<proteinExistence type="predicted"/>
<keyword evidence="2" id="KW-1185">Reference proteome</keyword>
<organism evidence="1 2">
    <name type="scientific">Amniculicola lignicola CBS 123094</name>
    <dbReference type="NCBI Taxonomy" id="1392246"/>
    <lineage>
        <taxon>Eukaryota</taxon>
        <taxon>Fungi</taxon>
        <taxon>Dikarya</taxon>
        <taxon>Ascomycota</taxon>
        <taxon>Pezizomycotina</taxon>
        <taxon>Dothideomycetes</taxon>
        <taxon>Pleosporomycetidae</taxon>
        <taxon>Pleosporales</taxon>
        <taxon>Amniculicolaceae</taxon>
        <taxon>Amniculicola</taxon>
    </lineage>
</organism>
<feature type="non-terminal residue" evidence="1">
    <location>
        <position position="1"/>
    </location>
</feature>
<evidence type="ECO:0000313" key="2">
    <source>
        <dbReference type="Proteomes" id="UP000799779"/>
    </source>
</evidence>
<dbReference type="AlphaFoldDB" id="A0A6A5W5K6"/>
<protein>
    <submittedName>
        <fullName evidence="1">Uncharacterized protein</fullName>
    </submittedName>
</protein>
<dbReference type="EMBL" id="ML977756">
    <property type="protein sequence ID" value="KAF1992906.1"/>
    <property type="molecule type" value="Genomic_DNA"/>
</dbReference>
<name>A0A6A5W5K6_9PLEO</name>
<evidence type="ECO:0000313" key="1">
    <source>
        <dbReference type="EMBL" id="KAF1992906.1"/>
    </source>
</evidence>
<feature type="non-terminal residue" evidence="1">
    <location>
        <position position="59"/>
    </location>
</feature>
<dbReference type="Proteomes" id="UP000799779">
    <property type="component" value="Unassembled WGS sequence"/>
</dbReference>